<dbReference type="GO" id="GO:0006325">
    <property type="term" value="P:chromatin organization"/>
    <property type="evidence" value="ECO:0007669"/>
    <property type="project" value="UniProtKB-ARBA"/>
</dbReference>
<sequence length="966" mass="111941">MSDGIEPVQQLLSRRGRPRKNSSDDNRLIKQQEKKSARLQLPIEEQKKKLQQKEKLSVENKPREERSYKDFHPDLDVKEPLTVVIHSAQSLDANEIRSKSSTSCISDSNTIIDGNTGNTAILNSQLKLPTPSFKIGSISNATNKATTIKRSEKEYIKYIEPSDSQLMTTVEYDMDEQDEVWLRMLNNERKRESLGEISADLFESIMDRLEKMWFDLVKDLSKNNRSQFDHDSRCAICSNEQFESNNVIVSCEGCNLAVHQDCYGIPYVPNRQWLCRKCMVSPEKPVSCLFCPIEGGAFKQTTTNQWGHLLCAMWIPEVCLGNSVYMEPIDGIGNIPKSRWKLTCYICRQRQGACIQCDNKHCFTAFHVTCARWARLYMKTKIHNCHQEDVVLKAYCDRHAPKEYKERIDVDKSIVAAQQWFSKKKHRRTQHMPHARYIDEEPEPCDCNRPFEDEDGKKKKHADGQQYSLAQFFTVSKTACAHYQQFDPHGPVAPECLIRKLESLKCIRESKGLRRKSLMIKTICCYWSLKRESKRGTPLLKRLHLEPRVALNHQAKEPALKSVQKASSIVKLREDLEKVRILTEQVQKREKQKLERMYKQKAYLELILYPIEYILKPLVCRLMELDKKDIFKHPVTEDVAPGYSDIIQEPMSFSEVLKRLACHFYTDFDTFERDISLIWKNCMTYNKPDTSYYKLAQRLQKASDSLIARAKEAYDALEIDRQTGFLDTPIDSDIFAFGREPSQVEKENHGIESTSLTNEENDAKEKQDQDLTEKNNTNDENENSIYQKHGSNEAMLEPQKTNRKRRPASCDDTPVKKRKVAPGIQPSAAPRLTRSKANEKKRSLRSFSISKNTVERRSTDSSILKRKTGPELLKIDHQKKRIDRSKDKKTSLKNIKPLASVQLKLQYKDKEIVWARVPGFPAHPAQIVDERKHQDIPDNVLILKSRPDYKNKVLVKFFAVSDLHTW</sequence>
<dbReference type="EMBL" id="PJQL01000076">
    <property type="protein sequence ID" value="RCI00170.1"/>
    <property type="molecule type" value="Genomic_DNA"/>
</dbReference>
<feature type="domain" description="PHD-type" evidence="14">
    <location>
        <begin position="285"/>
        <end position="400"/>
    </location>
</feature>
<dbReference type="GO" id="GO:0005634">
    <property type="term" value="C:nucleus"/>
    <property type="evidence" value="ECO:0007669"/>
    <property type="project" value="UniProtKB-SubCell"/>
</dbReference>
<comment type="subcellular location">
    <subcellularLocation>
        <location evidence="1">Nucleus</location>
    </subcellularLocation>
</comment>
<proteinExistence type="predicted"/>
<evidence type="ECO:0000313" key="16">
    <source>
        <dbReference type="Proteomes" id="UP000252139"/>
    </source>
</evidence>
<keyword evidence="16" id="KW-1185">Reference proteome</keyword>
<feature type="region of interest" description="Disordered" evidence="10">
    <location>
        <begin position="1"/>
        <end position="72"/>
    </location>
</feature>
<reference evidence="15 16" key="1">
    <citation type="journal article" date="2018" name="G3 (Bethesda)">
        <title>Phylogenetic and Phylogenomic Definition of Rhizopus Species.</title>
        <authorList>
            <person name="Gryganskyi A.P."/>
            <person name="Golan J."/>
            <person name="Dolatabadi S."/>
            <person name="Mondo S."/>
            <person name="Robb S."/>
            <person name="Idnurm A."/>
            <person name="Muszewska A."/>
            <person name="Steczkiewicz K."/>
            <person name="Masonjones S."/>
            <person name="Liao H.L."/>
            <person name="Gajdeczka M.T."/>
            <person name="Anike F."/>
            <person name="Vuek A."/>
            <person name="Anishchenko I.M."/>
            <person name="Voigt K."/>
            <person name="de Hoog G.S."/>
            <person name="Smith M.E."/>
            <person name="Heitman J."/>
            <person name="Vilgalys R."/>
            <person name="Stajich J.E."/>
        </authorList>
    </citation>
    <scope>NUCLEOTIDE SEQUENCE [LARGE SCALE GENOMIC DNA]</scope>
    <source>
        <strain evidence="15 16">CBS 357.93</strain>
    </source>
</reference>
<dbReference type="PROSITE" id="PS01359">
    <property type="entry name" value="ZF_PHD_1"/>
    <property type="match status" value="1"/>
</dbReference>
<dbReference type="PANTHER" id="PTHR13793">
    <property type="entry name" value="PHD FINGER PROTEINS"/>
    <property type="match status" value="1"/>
</dbReference>
<dbReference type="SMART" id="SM00297">
    <property type="entry name" value="BROMO"/>
    <property type="match status" value="1"/>
</dbReference>
<feature type="compositionally biased region" description="Basic and acidic residues" evidence="10">
    <location>
        <begin position="21"/>
        <end position="36"/>
    </location>
</feature>
<dbReference type="AlphaFoldDB" id="A0A367KDI8"/>
<dbReference type="InterPro" id="IPR013083">
    <property type="entry name" value="Znf_RING/FYVE/PHD"/>
</dbReference>
<dbReference type="PROSITE" id="PS50812">
    <property type="entry name" value="PWWP"/>
    <property type="match status" value="1"/>
</dbReference>
<evidence type="ECO:0000313" key="15">
    <source>
        <dbReference type="EMBL" id="RCI00170.1"/>
    </source>
</evidence>
<dbReference type="PROSITE" id="PS50016">
    <property type="entry name" value="ZF_PHD_2"/>
    <property type="match status" value="1"/>
</dbReference>
<dbReference type="SUPFAM" id="SSF47370">
    <property type="entry name" value="Bromodomain"/>
    <property type="match status" value="1"/>
</dbReference>
<evidence type="ECO:0000256" key="4">
    <source>
        <dbReference type="ARBA" id="ARBA00022771"/>
    </source>
</evidence>
<evidence type="ECO:0000259" key="13">
    <source>
        <dbReference type="PROSITE" id="PS50812"/>
    </source>
</evidence>
<evidence type="ECO:0000256" key="8">
    <source>
        <dbReference type="PROSITE-ProRule" id="PRU00035"/>
    </source>
</evidence>
<dbReference type="InterPro" id="IPR000313">
    <property type="entry name" value="PWWP_dom"/>
</dbReference>
<dbReference type="STRING" id="86630.A0A367KDI8"/>
<dbReference type="Pfam" id="PF00439">
    <property type="entry name" value="Bromodomain"/>
    <property type="match status" value="1"/>
</dbReference>
<dbReference type="SUPFAM" id="SSF63748">
    <property type="entry name" value="Tudor/PWWP/MBT"/>
    <property type="match status" value="1"/>
</dbReference>
<evidence type="ECO:0000256" key="6">
    <source>
        <dbReference type="ARBA" id="ARBA00023117"/>
    </source>
</evidence>
<evidence type="ECO:0000256" key="2">
    <source>
        <dbReference type="ARBA" id="ARBA00022723"/>
    </source>
</evidence>
<dbReference type="FunFam" id="3.30.40.10:FF:000007">
    <property type="entry name" value="Bromodomain containing 1, isoform CRA_b"/>
    <property type="match status" value="1"/>
</dbReference>
<dbReference type="InterPro" id="IPR001487">
    <property type="entry name" value="Bromodomain"/>
</dbReference>
<dbReference type="PROSITE" id="PS51805">
    <property type="entry name" value="EPHD"/>
    <property type="match status" value="1"/>
</dbReference>
<dbReference type="InterPro" id="IPR036427">
    <property type="entry name" value="Bromodomain-like_sf"/>
</dbReference>
<evidence type="ECO:0000256" key="9">
    <source>
        <dbReference type="PROSITE-ProRule" id="PRU00146"/>
    </source>
</evidence>
<dbReference type="InterPro" id="IPR011011">
    <property type="entry name" value="Znf_FYVE_PHD"/>
</dbReference>
<dbReference type="InterPro" id="IPR034732">
    <property type="entry name" value="EPHD"/>
</dbReference>
<dbReference type="InterPro" id="IPR001965">
    <property type="entry name" value="Znf_PHD"/>
</dbReference>
<keyword evidence="4 9" id="KW-0863">Zinc-finger</keyword>
<dbReference type="SUPFAM" id="SSF57903">
    <property type="entry name" value="FYVE/PHD zinc finger"/>
    <property type="match status" value="1"/>
</dbReference>
<dbReference type="Gene3D" id="2.30.30.140">
    <property type="match status" value="1"/>
</dbReference>
<dbReference type="PRINTS" id="PR00503">
    <property type="entry name" value="BROMODOMAIN"/>
</dbReference>
<dbReference type="Pfam" id="PF10513">
    <property type="entry name" value="EPL1"/>
    <property type="match status" value="1"/>
</dbReference>
<evidence type="ECO:0000256" key="5">
    <source>
        <dbReference type="ARBA" id="ARBA00022833"/>
    </source>
</evidence>
<accession>A0A367KDI8</accession>
<evidence type="ECO:0000256" key="7">
    <source>
        <dbReference type="ARBA" id="ARBA00023242"/>
    </source>
</evidence>
<feature type="domain" description="Bromo" evidence="11">
    <location>
        <begin position="623"/>
        <end position="693"/>
    </location>
</feature>
<dbReference type="InterPro" id="IPR019542">
    <property type="entry name" value="Enhancer_polycomb-like_N"/>
</dbReference>
<evidence type="ECO:0000259" key="14">
    <source>
        <dbReference type="PROSITE" id="PS51805"/>
    </source>
</evidence>
<evidence type="ECO:0000256" key="3">
    <source>
        <dbReference type="ARBA" id="ARBA00022737"/>
    </source>
</evidence>
<dbReference type="PROSITE" id="PS50014">
    <property type="entry name" value="BROMODOMAIN_2"/>
    <property type="match status" value="1"/>
</dbReference>
<keyword evidence="5" id="KW-0862">Zinc</keyword>
<dbReference type="Proteomes" id="UP000252139">
    <property type="component" value="Unassembled WGS sequence"/>
</dbReference>
<gene>
    <name evidence="15" type="primary">NTO1_3</name>
    <name evidence="15" type="ORF">CU097_010733</name>
</gene>
<dbReference type="SMART" id="SM00249">
    <property type="entry name" value="PHD"/>
    <property type="match status" value="2"/>
</dbReference>
<evidence type="ECO:0000256" key="1">
    <source>
        <dbReference type="ARBA" id="ARBA00004123"/>
    </source>
</evidence>
<name>A0A367KDI8_RHIAZ</name>
<dbReference type="CDD" id="cd15492">
    <property type="entry name" value="PHD_BRPF_JADE_like"/>
    <property type="match status" value="1"/>
</dbReference>
<evidence type="ECO:0000256" key="10">
    <source>
        <dbReference type="SAM" id="MobiDB-lite"/>
    </source>
</evidence>
<dbReference type="Gene3D" id="3.30.40.10">
    <property type="entry name" value="Zinc/RING finger domain, C3HC4 (zinc finger)"/>
    <property type="match status" value="2"/>
</dbReference>
<feature type="compositionally biased region" description="Basic and acidic residues" evidence="10">
    <location>
        <begin position="761"/>
        <end position="777"/>
    </location>
</feature>
<keyword evidence="7" id="KW-0539">Nucleus</keyword>
<comment type="caution">
    <text evidence="15">The sequence shown here is derived from an EMBL/GenBank/DDBJ whole genome shotgun (WGS) entry which is preliminary data.</text>
</comment>
<dbReference type="Gene3D" id="1.20.920.10">
    <property type="entry name" value="Bromodomain-like"/>
    <property type="match status" value="1"/>
</dbReference>
<feature type="domain" description="PHD-type" evidence="12">
    <location>
        <begin position="231"/>
        <end position="281"/>
    </location>
</feature>
<protein>
    <submittedName>
        <fullName evidence="15">NuA3 HAT complex component nto1</fullName>
    </submittedName>
</protein>
<evidence type="ECO:0000259" key="12">
    <source>
        <dbReference type="PROSITE" id="PS50016"/>
    </source>
</evidence>
<organism evidence="15 16">
    <name type="scientific">Rhizopus azygosporus</name>
    <name type="common">Rhizopus microsporus var. azygosporus</name>
    <dbReference type="NCBI Taxonomy" id="86630"/>
    <lineage>
        <taxon>Eukaryota</taxon>
        <taxon>Fungi</taxon>
        <taxon>Fungi incertae sedis</taxon>
        <taxon>Mucoromycota</taxon>
        <taxon>Mucoromycotina</taxon>
        <taxon>Mucoromycetes</taxon>
        <taxon>Mucorales</taxon>
        <taxon>Mucorineae</taxon>
        <taxon>Rhizopodaceae</taxon>
        <taxon>Rhizopus</taxon>
    </lineage>
</organism>
<dbReference type="GO" id="GO:0006357">
    <property type="term" value="P:regulation of transcription by RNA polymerase II"/>
    <property type="evidence" value="ECO:0007669"/>
    <property type="project" value="TreeGrafter"/>
</dbReference>
<dbReference type="InterPro" id="IPR019786">
    <property type="entry name" value="Zinc_finger_PHD-type_CS"/>
</dbReference>
<keyword evidence="2" id="KW-0479">Metal-binding</keyword>
<feature type="domain" description="PWWP" evidence="13">
    <location>
        <begin position="909"/>
        <end position="966"/>
    </location>
</feature>
<dbReference type="OrthoDB" id="20839at2759"/>
<dbReference type="Pfam" id="PF13831">
    <property type="entry name" value="PHD_2"/>
    <property type="match status" value="1"/>
</dbReference>
<feature type="compositionally biased region" description="Basic and acidic residues" evidence="10">
    <location>
        <begin position="44"/>
        <end position="72"/>
    </location>
</feature>
<dbReference type="InterPro" id="IPR050701">
    <property type="entry name" value="Histone_Mod_Regulator"/>
</dbReference>
<dbReference type="Pfam" id="PF00855">
    <property type="entry name" value="PWWP"/>
    <property type="match status" value="1"/>
</dbReference>
<evidence type="ECO:0000259" key="11">
    <source>
        <dbReference type="PROSITE" id="PS50014"/>
    </source>
</evidence>
<keyword evidence="6 8" id="KW-0103">Bromodomain</keyword>
<dbReference type="GO" id="GO:0008270">
    <property type="term" value="F:zinc ion binding"/>
    <property type="evidence" value="ECO:0007669"/>
    <property type="project" value="UniProtKB-KW"/>
</dbReference>
<dbReference type="Pfam" id="PF13832">
    <property type="entry name" value="zf-HC5HC2H_2"/>
    <property type="match status" value="1"/>
</dbReference>
<dbReference type="InterPro" id="IPR019787">
    <property type="entry name" value="Znf_PHD-finger"/>
</dbReference>
<dbReference type="CDD" id="cd04369">
    <property type="entry name" value="Bromodomain"/>
    <property type="match status" value="1"/>
</dbReference>
<feature type="region of interest" description="Disordered" evidence="10">
    <location>
        <begin position="740"/>
        <end position="862"/>
    </location>
</feature>
<keyword evidence="3" id="KW-0677">Repeat</keyword>
<dbReference type="PANTHER" id="PTHR13793:SF107">
    <property type="entry name" value="BROMODOMAIN-CONTAINING PROTEIN HOMOLOG"/>
    <property type="match status" value="1"/>
</dbReference>